<feature type="binding site" evidence="9">
    <location>
        <position position="101"/>
    </location>
    <ligand>
        <name>Mg(2+)</name>
        <dbReference type="ChEBI" id="CHEBI:18420"/>
    </ligand>
</feature>
<evidence type="ECO:0000256" key="5">
    <source>
        <dbReference type="ARBA" id="ARBA00022756"/>
    </source>
</evidence>
<evidence type="ECO:0000256" key="7">
    <source>
        <dbReference type="ARBA" id="ARBA00022842"/>
    </source>
</evidence>
<protein>
    <recommendedName>
        <fullName evidence="9">ATP-dependent dethiobiotin synthetase BioD</fullName>
        <ecNumber evidence="9">6.3.3.3</ecNumber>
    </recommendedName>
    <alternativeName>
        <fullName evidence="9">DTB synthetase</fullName>
        <shortName evidence="9">DTBS</shortName>
    </alternativeName>
    <alternativeName>
        <fullName evidence="9">Dethiobiotin synthase</fullName>
    </alternativeName>
</protein>
<dbReference type="GO" id="GO:0005829">
    <property type="term" value="C:cytosol"/>
    <property type="evidence" value="ECO:0007669"/>
    <property type="project" value="TreeGrafter"/>
</dbReference>
<gene>
    <name evidence="9" type="primary">bioD</name>
    <name evidence="10" type="ORF">AsAng_0041210</name>
</gene>
<dbReference type="KEGG" id="aup:AsAng_0041210"/>
<dbReference type="GO" id="GO:0005524">
    <property type="term" value="F:ATP binding"/>
    <property type="evidence" value="ECO:0007669"/>
    <property type="project" value="UniProtKB-UniRule"/>
</dbReference>
<comment type="subcellular location">
    <subcellularLocation>
        <location evidence="9">Cytoplasm</location>
    </subcellularLocation>
</comment>
<evidence type="ECO:0000256" key="2">
    <source>
        <dbReference type="ARBA" id="ARBA00022598"/>
    </source>
</evidence>
<dbReference type="GO" id="GO:0004141">
    <property type="term" value="F:dethiobiotin synthase activity"/>
    <property type="evidence" value="ECO:0007669"/>
    <property type="project" value="UniProtKB-UniRule"/>
</dbReference>
<feature type="binding site" evidence="9">
    <location>
        <position position="45"/>
    </location>
    <ligand>
        <name>Mg(2+)</name>
        <dbReference type="ChEBI" id="CHEBI:18420"/>
    </ligand>
</feature>
<dbReference type="InterPro" id="IPR027417">
    <property type="entry name" value="P-loop_NTPase"/>
</dbReference>
<comment type="cofactor">
    <cofactor evidence="9">
        <name>Mg(2+)</name>
        <dbReference type="ChEBI" id="CHEBI:18420"/>
    </cofactor>
</comment>
<dbReference type="Pfam" id="PF13500">
    <property type="entry name" value="AAA_26"/>
    <property type="match status" value="1"/>
</dbReference>
<keyword evidence="7 9" id="KW-0460">Magnesium</keyword>
<dbReference type="CDD" id="cd03109">
    <property type="entry name" value="DTBS"/>
    <property type="match status" value="1"/>
</dbReference>
<keyword evidence="4 9" id="KW-0547">Nucleotide-binding</keyword>
<feature type="active site" evidence="9">
    <location>
        <position position="34"/>
    </location>
</feature>
<dbReference type="AlphaFoldDB" id="A0A915YI16"/>
<evidence type="ECO:0000313" key="10">
    <source>
        <dbReference type="EMBL" id="BDS13384.1"/>
    </source>
</evidence>
<name>A0A915YI16_9BACT</name>
<comment type="function">
    <text evidence="9">Catalyzes a mechanistically unusual reaction, the ATP-dependent insertion of CO2 between the N7 and N8 nitrogen atoms of 7,8-diaminopelargonic acid (DAPA, also called 7,8-diammoniononanoate) to form a ureido ring.</text>
</comment>
<dbReference type="EC" id="6.3.3.3" evidence="9"/>
<comment type="subunit">
    <text evidence="9">Homodimer.</text>
</comment>
<feature type="binding site" evidence="9">
    <location>
        <position position="18"/>
    </location>
    <ligand>
        <name>Mg(2+)</name>
        <dbReference type="ChEBI" id="CHEBI:18420"/>
    </ligand>
</feature>
<dbReference type="Proteomes" id="UP001060919">
    <property type="component" value="Chromosome"/>
</dbReference>
<dbReference type="SUPFAM" id="SSF52540">
    <property type="entry name" value="P-loop containing nucleoside triphosphate hydrolases"/>
    <property type="match status" value="1"/>
</dbReference>
<keyword evidence="3 9" id="KW-0479">Metal-binding</keyword>
<comment type="caution">
    <text evidence="9">Lacks conserved residue(s) required for the propagation of feature annotation.</text>
</comment>
<feature type="binding site" evidence="9">
    <location>
        <position position="45"/>
    </location>
    <ligand>
        <name>ATP</name>
        <dbReference type="ChEBI" id="CHEBI:30616"/>
    </ligand>
</feature>
<dbReference type="InterPro" id="IPR004472">
    <property type="entry name" value="DTB_synth_BioD"/>
</dbReference>
<keyword evidence="2 9" id="KW-0436">Ligase</keyword>
<dbReference type="PANTHER" id="PTHR43210:SF2">
    <property type="entry name" value="ATP-DEPENDENT DETHIOBIOTIN SYNTHETASE BIOD 2"/>
    <property type="match status" value="1"/>
</dbReference>
<dbReference type="GO" id="GO:0009102">
    <property type="term" value="P:biotin biosynthetic process"/>
    <property type="evidence" value="ECO:0007669"/>
    <property type="project" value="UniProtKB-UniRule"/>
</dbReference>
<reference evidence="10" key="1">
    <citation type="submission" date="2022-09" db="EMBL/GenBank/DDBJ databases">
        <title>Aureispira anguillicida sp. nov., isolated from Leptocephalus of Japanese eel Anguilla japonica.</title>
        <authorList>
            <person name="Yuasa K."/>
            <person name="Mekata T."/>
            <person name="Ikunari K."/>
        </authorList>
    </citation>
    <scope>NUCLEOTIDE SEQUENCE</scope>
    <source>
        <strain evidence="10">EL160426</strain>
    </source>
</reference>
<keyword evidence="5 9" id="KW-0093">Biotin biosynthesis</keyword>
<dbReference type="Gene3D" id="3.40.50.300">
    <property type="entry name" value="P-loop containing nucleotide triphosphate hydrolases"/>
    <property type="match status" value="1"/>
</dbReference>
<comment type="catalytic activity">
    <reaction evidence="8">
        <text>(7R,8S)-8-amino-7-(carboxyamino)nonanoate + ATP = (4R,5S)-dethiobiotin + ADP + phosphate + H(+)</text>
        <dbReference type="Rhea" id="RHEA:63684"/>
        <dbReference type="ChEBI" id="CHEBI:15378"/>
        <dbReference type="ChEBI" id="CHEBI:30616"/>
        <dbReference type="ChEBI" id="CHEBI:43474"/>
        <dbReference type="ChEBI" id="CHEBI:149470"/>
        <dbReference type="ChEBI" id="CHEBI:149473"/>
        <dbReference type="ChEBI" id="CHEBI:456216"/>
    </reaction>
</comment>
<comment type="catalytic activity">
    <reaction evidence="9">
        <text>(7R,8S)-7,8-diammoniononanoate + CO2 + ATP = (4R,5S)-dethiobiotin + ADP + phosphate + 3 H(+)</text>
        <dbReference type="Rhea" id="RHEA:15805"/>
        <dbReference type="ChEBI" id="CHEBI:15378"/>
        <dbReference type="ChEBI" id="CHEBI:16526"/>
        <dbReference type="ChEBI" id="CHEBI:30616"/>
        <dbReference type="ChEBI" id="CHEBI:43474"/>
        <dbReference type="ChEBI" id="CHEBI:149469"/>
        <dbReference type="ChEBI" id="CHEBI:149473"/>
        <dbReference type="ChEBI" id="CHEBI:456216"/>
        <dbReference type="EC" id="6.3.3.3"/>
    </reaction>
</comment>
<dbReference type="PIRSF" id="PIRSF006755">
    <property type="entry name" value="DTB_synth"/>
    <property type="match status" value="1"/>
</dbReference>
<dbReference type="HAMAP" id="MF_00336">
    <property type="entry name" value="BioD"/>
    <property type="match status" value="1"/>
</dbReference>
<accession>A0A915YI16</accession>
<evidence type="ECO:0000256" key="6">
    <source>
        <dbReference type="ARBA" id="ARBA00022840"/>
    </source>
</evidence>
<feature type="binding site" evidence="9">
    <location>
        <begin position="185"/>
        <end position="187"/>
    </location>
    <ligand>
        <name>ATP</name>
        <dbReference type="ChEBI" id="CHEBI:30616"/>
    </ligand>
</feature>
<comment type="similarity">
    <text evidence="9">Belongs to the dethiobiotin synthetase family.</text>
</comment>
<evidence type="ECO:0000256" key="3">
    <source>
        <dbReference type="ARBA" id="ARBA00022723"/>
    </source>
</evidence>
<keyword evidence="1 9" id="KW-0963">Cytoplasm</keyword>
<organism evidence="10 11">
    <name type="scientific">Aureispira anguillae</name>
    <dbReference type="NCBI Taxonomy" id="2864201"/>
    <lineage>
        <taxon>Bacteria</taxon>
        <taxon>Pseudomonadati</taxon>
        <taxon>Bacteroidota</taxon>
        <taxon>Saprospiria</taxon>
        <taxon>Saprospirales</taxon>
        <taxon>Saprospiraceae</taxon>
        <taxon>Aureispira</taxon>
    </lineage>
</organism>
<dbReference type="NCBIfam" id="TIGR00347">
    <property type="entry name" value="bioD"/>
    <property type="match status" value="1"/>
</dbReference>
<keyword evidence="6 9" id="KW-0067">ATP-binding</keyword>
<feature type="binding site" evidence="9">
    <location>
        <begin position="101"/>
        <end position="104"/>
    </location>
    <ligand>
        <name>ATP</name>
        <dbReference type="ChEBI" id="CHEBI:30616"/>
    </ligand>
</feature>
<dbReference type="PANTHER" id="PTHR43210">
    <property type="entry name" value="DETHIOBIOTIN SYNTHETASE"/>
    <property type="match status" value="1"/>
</dbReference>
<evidence type="ECO:0000256" key="1">
    <source>
        <dbReference type="ARBA" id="ARBA00022490"/>
    </source>
</evidence>
<evidence type="ECO:0000256" key="4">
    <source>
        <dbReference type="ARBA" id="ARBA00022741"/>
    </source>
</evidence>
<comment type="pathway">
    <text evidence="9">Cofactor biosynthesis; biotin biosynthesis; biotin from 7,8-diaminononanoate: step 1/2.</text>
</comment>
<dbReference type="EMBL" id="AP026867">
    <property type="protein sequence ID" value="BDS13384.1"/>
    <property type="molecule type" value="Genomic_DNA"/>
</dbReference>
<feature type="binding site" evidence="9">
    <location>
        <begin position="14"/>
        <end position="19"/>
    </location>
    <ligand>
        <name>ATP</name>
        <dbReference type="ChEBI" id="CHEBI:30616"/>
    </ligand>
</feature>
<dbReference type="GO" id="GO:0000287">
    <property type="term" value="F:magnesium ion binding"/>
    <property type="evidence" value="ECO:0007669"/>
    <property type="project" value="UniProtKB-UniRule"/>
</dbReference>
<evidence type="ECO:0000256" key="8">
    <source>
        <dbReference type="ARBA" id="ARBA00047386"/>
    </source>
</evidence>
<evidence type="ECO:0000256" key="9">
    <source>
        <dbReference type="HAMAP-Rule" id="MF_00336"/>
    </source>
</evidence>
<sequence length="207" mass="22962">MQPIQYFVSGIDTDIGKTVVSAILVEALEADYWKPVQAGGLEFSDTHCVQQLVSNSKSQFFEETYRLNTPASPHYAAELDGLEINFDAFKMPITSNNLIVEGAGGLFVPLNDDFLIIDLIKKLNIPVVLVAKFYLGSINHTLSSIDALQQRGIPIAGIIFNGEITESSKSYILKYSKIPNLGCIPWVEKISKKEVSKYAKTVRNLLY</sequence>
<dbReference type="RefSeq" id="WP_264788662.1">
    <property type="nucleotide sequence ID" value="NZ_AP026867.1"/>
</dbReference>
<proteinExistence type="inferred from homology"/>
<keyword evidence="11" id="KW-1185">Reference proteome</keyword>
<evidence type="ECO:0000313" key="11">
    <source>
        <dbReference type="Proteomes" id="UP001060919"/>
    </source>
</evidence>